<comment type="caution">
    <text evidence="2">The sequence shown here is derived from an EMBL/GenBank/DDBJ whole genome shotgun (WGS) entry which is preliminary data.</text>
</comment>
<proteinExistence type="predicted"/>
<evidence type="ECO:0000313" key="2">
    <source>
        <dbReference type="EMBL" id="KAL3309357.1"/>
    </source>
</evidence>
<dbReference type="InterPro" id="IPR038499">
    <property type="entry name" value="BRO1_sf"/>
</dbReference>
<dbReference type="InterPro" id="IPR004328">
    <property type="entry name" value="BRO1_dom"/>
</dbReference>
<dbReference type="Gene3D" id="1.25.40.280">
    <property type="entry name" value="alix/aip1 like domains"/>
    <property type="match status" value="1"/>
</dbReference>
<sequence>MESDTIAQVAAATKNLYEICYQSVKQVHKYPRNWSGHFSNKIHYYEAMTDMHYAQVCAGKLNIGEQIARLKRAHKLLKDLNSVERQIVETVEGQIKQAKKENLVLKCEVPDYKTLHEVEGAASAKPVPFECPLLGHDFPDPFRSLMTGPQRSKTLLFNRY</sequence>
<gene>
    <name evidence="2" type="primary">PDCD6IP_3</name>
    <name evidence="2" type="ORF">Ciccas_012096</name>
</gene>
<evidence type="ECO:0000259" key="1">
    <source>
        <dbReference type="PROSITE" id="PS51180"/>
    </source>
</evidence>
<reference evidence="2 3" key="1">
    <citation type="submission" date="2024-11" db="EMBL/GenBank/DDBJ databases">
        <title>Adaptive evolution of stress response genes in parasites aligns with host niche diversity.</title>
        <authorList>
            <person name="Hahn C."/>
            <person name="Resl P."/>
        </authorList>
    </citation>
    <scope>NUCLEOTIDE SEQUENCE [LARGE SCALE GENOMIC DNA]</scope>
    <source>
        <strain evidence="2">EGGRZ-B1_66</strain>
        <tissue evidence="2">Body</tissue>
    </source>
</reference>
<name>A0ABD2PRM5_9PLAT</name>
<organism evidence="2 3">
    <name type="scientific">Cichlidogyrus casuarinus</name>
    <dbReference type="NCBI Taxonomy" id="1844966"/>
    <lineage>
        <taxon>Eukaryota</taxon>
        <taxon>Metazoa</taxon>
        <taxon>Spiralia</taxon>
        <taxon>Lophotrochozoa</taxon>
        <taxon>Platyhelminthes</taxon>
        <taxon>Monogenea</taxon>
        <taxon>Monopisthocotylea</taxon>
        <taxon>Dactylogyridea</taxon>
        <taxon>Ancyrocephalidae</taxon>
        <taxon>Cichlidogyrus</taxon>
    </lineage>
</organism>
<feature type="domain" description="BRO1" evidence="1">
    <location>
        <begin position="1"/>
        <end position="148"/>
    </location>
</feature>
<dbReference type="PROSITE" id="PS51180">
    <property type="entry name" value="BRO1"/>
    <property type="match status" value="1"/>
</dbReference>
<dbReference type="EMBL" id="JBJKFK010004021">
    <property type="protein sequence ID" value="KAL3309357.1"/>
    <property type="molecule type" value="Genomic_DNA"/>
</dbReference>
<dbReference type="Proteomes" id="UP001626550">
    <property type="component" value="Unassembled WGS sequence"/>
</dbReference>
<keyword evidence="3" id="KW-1185">Reference proteome</keyword>
<protein>
    <submittedName>
        <fullName evidence="2">Rhophilin, Rho GTPase binding protein</fullName>
    </submittedName>
</protein>
<dbReference type="Pfam" id="PF03097">
    <property type="entry name" value="BRO1"/>
    <property type="match status" value="1"/>
</dbReference>
<evidence type="ECO:0000313" key="3">
    <source>
        <dbReference type="Proteomes" id="UP001626550"/>
    </source>
</evidence>
<accession>A0ABD2PRM5</accession>
<dbReference type="AlphaFoldDB" id="A0ABD2PRM5"/>